<protein>
    <submittedName>
        <fullName evidence="1">Uncharacterized protein</fullName>
    </submittedName>
</protein>
<evidence type="ECO:0000313" key="2">
    <source>
        <dbReference type="Proteomes" id="UP000683575"/>
    </source>
</evidence>
<dbReference type="RefSeq" id="WP_216939306.1">
    <property type="nucleotide sequence ID" value="NZ_CP077062.1"/>
</dbReference>
<proteinExistence type="predicted"/>
<reference evidence="1" key="1">
    <citation type="submission" date="2021-06" db="EMBL/GenBank/DDBJ databases">
        <title>Complete genome sequence of Nocardioides sp. G188.</title>
        <authorList>
            <person name="Im W.-T."/>
        </authorList>
    </citation>
    <scope>NUCLEOTIDE SEQUENCE</scope>
    <source>
        <strain evidence="1">G188</strain>
    </source>
</reference>
<organism evidence="1 2">
    <name type="scientific">Nocardioides panacis</name>
    <dbReference type="NCBI Taxonomy" id="2849501"/>
    <lineage>
        <taxon>Bacteria</taxon>
        <taxon>Bacillati</taxon>
        <taxon>Actinomycetota</taxon>
        <taxon>Actinomycetes</taxon>
        <taxon>Propionibacteriales</taxon>
        <taxon>Nocardioidaceae</taxon>
        <taxon>Nocardioides</taxon>
    </lineage>
</organism>
<name>A0A975SXQ0_9ACTN</name>
<dbReference type="EMBL" id="CP077062">
    <property type="protein sequence ID" value="QWZ07796.1"/>
    <property type="molecule type" value="Genomic_DNA"/>
</dbReference>
<dbReference type="Proteomes" id="UP000683575">
    <property type="component" value="Chromosome"/>
</dbReference>
<keyword evidence="2" id="KW-1185">Reference proteome</keyword>
<sequence length="52" mass="5530">MLELQEGHIGVDGWDLGFCRLDIAVVELGERPAGGPRFSANLSEYGAPDVAT</sequence>
<gene>
    <name evidence="1" type="ORF">KRR39_20780</name>
</gene>
<evidence type="ECO:0000313" key="1">
    <source>
        <dbReference type="EMBL" id="QWZ07796.1"/>
    </source>
</evidence>
<dbReference type="KEGG" id="nps:KRR39_20780"/>
<accession>A0A975SXQ0</accession>
<dbReference type="AlphaFoldDB" id="A0A975SXQ0"/>